<protein>
    <submittedName>
        <fullName evidence="1">Uncharacterized protein</fullName>
    </submittedName>
</protein>
<sequence>MMRRIYSRDKVNRHQGTINQFIPASGFRLDFASSVCCHSHWLDLQNATRRYERNRENHYALATDCDEEIPIDNACLVQMHFDFVSVTAIDDGEACGIENDSVI</sequence>
<dbReference type="AlphaFoldDB" id="A0ABD6EVY0"/>
<comment type="caution">
    <text evidence="1">The sequence shown here is derived from an EMBL/GenBank/DDBJ whole genome shotgun (WGS) entry which is preliminary data.</text>
</comment>
<gene>
    <name evidence="1" type="ORF">AB6A40_010760</name>
</gene>
<proteinExistence type="predicted"/>
<keyword evidence="2" id="KW-1185">Reference proteome</keyword>
<dbReference type="EMBL" id="JBGFUD010015025">
    <property type="protein sequence ID" value="MFH4984051.1"/>
    <property type="molecule type" value="Genomic_DNA"/>
</dbReference>
<organism evidence="1 2">
    <name type="scientific">Gnathostoma spinigerum</name>
    <dbReference type="NCBI Taxonomy" id="75299"/>
    <lineage>
        <taxon>Eukaryota</taxon>
        <taxon>Metazoa</taxon>
        <taxon>Ecdysozoa</taxon>
        <taxon>Nematoda</taxon>
        <taxon>Chromadorea</taxon>
        <taxon>Rhabditida</taxon>
        <taxon>Spirurina</taxon>
        <taxon>Gnathostomatomorpha</taxon>
        <taxon>Gnathostomatoidea</taxon>
        <taxon>Gnathostomatidae</taxon>
        <taxon>Gnathostoma</taxon>
    </lineage>
</organism>
<accession>A0ABD6EVY0</accession>
<evidence type="ECO:0000313" key="2">
    <source>
        <dbReference type="Proteomes" id="UP001608902"/>
    </source>
</evidence>
<dbReference type="Proteomes" id="UP001608902">
    <property type="component" value="Unassembled WGS sequence"/>
</dbReference>
<reference evidence="1 2" key="1">
    <citation type="submission" date="2024-08" db="EMBL/GenBank/DDBJ databases">
        <title>Gnathostoma spinigerum genome.</title>
        <authorList>
            <person name="Gonzalez-Bertolin B."/>
            <person name="Monzon S."/>
            <person name="Zaballos A."/>
            <person name="Jimenez P."/>
            <person name="Dekumyoy P."/>
            <person name="Varona S."/>
            <person name="Cuesta I."/>
            <person name="Sumanam S."/>
            <person name="Adisakwattana P."/>
            <person name="Gasser R.B."/>
            <person name="Hernandez-Gonzalez A."/>
            <person name="Young N.D."/>
            <person name="Perteguer M.J."/>
        </authorList>
    </citation>
    <scope>NUCLEOTIDE SEQUENCE [LARGE SCALE GENOMIC DNA]</scope>
    <source>
        <strain evidence="1">AL3</strain>
        <tissue evidence="1">Liver</tissue>
    </source>
</reference>
<name>A0ABD6EVY0_9BILA</name>
<evidence type="ECO:0000313" key="1">
    <source>
        <dbReference type="EMBL" id="MFH4984051.1"/>
    </source>
</evidence>